<dbReference type="Proteomes" id="UP000050421">
    <property type="component" value="Unassembled WGS sequence"/>
</dbReference>
<name>A0A0P7YMK3_9BACT</name>
<organism evidence="3 4">
    <name type="scientific">Algoriphagus marincola HL-49</name>
    <dbReference type="NCBI Taxonomy" id="1305737"/>
    <lineage>
        <taxon>Bacteria</taxon>
        <taxon>Pseudomonadati</taxon>
        <taxon>Bacteroidota</taxon>
        <taxon>Cytophagia</taxon>
        <taxon>Cytophagales</taxon>
        <taxon>Cyclobacteriaceae</taxon>
        <taxon>Algoriphagus</taxon>
    </lineage>
</organism>
<proteinExistence type="predicted"/>
<comment type="caution">
    <text evidence="3">The sequence shown here is derived from an EMBL/GenBank/DDBJ whole genome shotgun (WGS) entry which is preliminary data.</text>
</comment>
<accession>A0A0P7YMK3</accession>
<keyword evidence="2" id="KW-0812">Transmembrane</keyword>
<dbReference type="STRING" id="1305737.GCA_000526355_01299"/>
<evidence type="ECO:0000313" key="4">
    <source>
        <dbReference type="Proteomes" id="UP000050421"/>
    </source>
</evidence>
<evidence type="ECO:0000256" key="1">
    <source>
        <dbReference type="SAM" id="MobiDB-lite"/>
    </source>
</evidence>
<keyword evidence="2" id="KW-1133">Transmembrane helix</keyword>
<evidence type="ECO:0000313" key="3">
    <source>
        <dbReference type="EMBL" id="KPQ20006.1"/>
    </source>
</evidence>
<feature type="compositionally biased region" description="Basic and acidic residues" evidence="1">
    <location>
        <begin position="77"/>
        <end position="89"/>
    </location>
</feature>
<feature type="region of interest" description="Disordered" evidence="1">
    <location>
        <begin position="25"/>
        <end position="100"/>
    </location>
</feature>
<sequence>MDLGNIIYIIAIIIYFIYQATSGKKKAKNPEMPDNQSPEDESKPVTFEDLLKEIRDIQEGKPKEEAKPKPKPQTPPKRRESFEPIKAEKVPTSSYKPLEEQDDEIQYYKGAFENLDPKSVKTSEGIPEIPSSSSGERLIKYRSKQKVNPYAKLVKNKDSLKNAIVLKEILDRRHF</sequence>
<gene>
    <name evidence="3" type="ORF">HLUCCX10_00905</name>
</gene>
<protein>
    <submittedName>
        <fullName evidence="3">Uncharacterized protein</fullName>
    </submittedName>
</protein>
<feature type="compositionally biased region" description="Basic and acidic residues" evidence="1">
    <location>
        <begin position="49"/>
        <end position="68"/>
    </location>
</feature>
<dbReference type="OrthoDB" id="840081at2"/>
<dbReference type="EMBL" id="LJXT01000003">
    <property type="protein sequence ID" value="KPQ20006.1"/>
    <property type="molecule type" value="Genomic_DNA"/>
</dbReference>
<dbReference type="AlphaFoldDB" id="A0A0P7YMK3"/>
<feature type="transmembrane region" description="Helical" evidence="2">
    <location>
        <begin position="6"/>
        <end position="23"/>
    </location>
</feature>
<keyword evidence="2" id="KW-0472">Membrane</keyword>
<evidence type="ECO:0000256" key="2">
    <source>
        <dbReference type="SAM" id="Phobius"/>
    </source>
</evidence>
<reference evidence="3 4" key="1">
    <citation type="submission" date="2015-09" db="EMBL/GenBank/DDBJ databases">
        <title>Identification and resolution of microdiversity through metagenomic sequencing of parallel consortia.</title>
        <authorList>
            <person name="Nelson W.C."/>
            <person name="Romine M.F."/>
            <person name="Lindemann S.R."/>
        </authorList>
    </citation>
    <scope>NUCLEOTIDE SEQUENCE [LARGE SCALE GENOMIC DNA]</scope>
    <source>
        <strain evidence="3">HL-49</strain>
    </source>
</reference>
<dbReference type="PATRIC" id="fig|1305737.6.peg.641"/>